<evidence type="ECO:0000313" key="11">
    <source>
        <dbReference type="Proteomes" id="UP000214603"/>
    </source>
</evidence>
<name>A0A225M679_9BURK</name>
<dbReference type="InterPro" id="IPR029060">
    <property type="entry name" value="PIN-like_dom_sf"/>
</dbReference>
<keyword evidence="6 8" id="KW-0460">Magnesium</keyword>
<feature type="domain" description="PIN" evidence="9">
    <location>
        <begin position="3"/>
        <end position="122"/>
    </location>
</feature>
<keyword evidence="5 8" id="KW-0378">Hydrolase</keyword>
<keyword evidence="11" id="KW-1185">Reference proteome</keyword>
<gene>
    <name evidence="8" type="primary">vapC</name>
    <name evidence="10" type="ORF">CEY11_19380</name>
</gene>
<sequence>MLVIDTNVISELWKAQPAPQVVAWMGAQMIETLYLSAITVAELRFGLAAMPQGKRRATYLELLERKVIPAFAGRVLPFGLDASRAYAELMAAARVAGNAIGKADGYIAASAATRAYTVATRDISPVEATGLAIINP</sequence>
<accession>A0A225M679</accession>
<keyword evidence="8" id="KW-0800">Toxin</keyword>
<evidence type="ECO:0000256" key="3">
    <source>
        <dbReference type="ARBA" id="ARBA00022722"/>
    </source>
</evidence>
<dbReference type="InterPro" id="IPR050556">
    <property type="entry name" value="Type_II_TA_system_RNase"/>
</dbReference>
<comment type="cofactor">
    <cofactor evidence="1 8">
        <name>Mg(2+)</name>
        <dbReference type="ChEBI" id="CHEBI:18420"/>
    </cofactor>
</comment>
<comment type="similarity">
    <text evidence="7 8">Belongs to the PINc/VapC protein family.</text>
</comment>
<evidence type="ECO:0000256" key="2">
    <source>
        <dbReference type="ARBA" id="ARBA00022649"/>
    </source>
</evidence>
<dbReference type="PANTHER" id="PTHR33653">
    <property type="entry name" value="RIBONUCLEASE VAPC2"/>
    <property type="match status" value="1"/>
</dbReference>
<dbReference type="CDD" id="cd18731">
    <property type="entry name" value="PIN_NgFitB-like"/>
    <property type="match status" value="1"/>
</dbReference>
<dbReference type="GO" id="GO:0004540">
    <property type="term" value="F:RNA nuclease activity"/>
    <property type="evidence" value="ECO:0007669"/>
    <property type="project" value="InterPro"/>
</dbReference>
<organism evidence="10 11">
    <name type="scientific">Candidimonas nitroreducens</name>
    <dbReference type="NCBI Taxonomy" id="683354"/>
    <lineage>
        <taxon>Bacteria</taxon>
        <taxon>Pseudomonadati</taxon>
        <taxon>Pseudomonadota</taxon>
        <taxon>Betaproteobacteria</taxon>
        <taxon>Burkholderiales</taxon>
        <taxon>Alcaligenaceae</taxon>
        <taxon>Candidimonas</taxon>
    </lineage>
</organism>
<keyword evidence="3 8" id="KW-0540">Nuclease</keyword>
<evidence type="ECO:0000256" key="1">
    <source>
        <dbReference type="ARBA" id="ARBA00001946"/>
    </source>
</evidence>
<dbReference type="Gene3D" id="3.40.50.1010">
    <property type="entry name" value="5'-nuclease"/>
    <property type="match status" value="1"/>
</dbReference>
<dbReference type="OrthoDB" id="9804823at2"/>
<keyword evidence="2 8" id="KW-1277">Toxin-antitoxin system</keyword>
<dbReference type="GO" id="GO:0090729">
    <property type="term" value="F:toxin activity"/>
    <property type="evidence" value="ECO:0007669"/>
    <property type="project" value="UniProtKB-KW"/>
</dbReference>
<evidence type="ECO:0000256" key="8">
    <source>
        <dbReference type="HAMAP-Rule" id="MF_00265"/>
    </source>
</evidence>
<evidence type="ECO:0000256" key="6">
    <source>
        <dbReference type="ARBA" id="ARBA00022842"/>
    </source>
</evidence>
<dbReference type="AlphaFoldDB" id="A0A225M679"/>
<evidence type="ECO:0000256" key="7">
    <source>
        <dbReference type="ARBA" id="ARBA00038093"/>
    </source>
</evidence>
<evidence type="ECO:0000256" key="5">
    <source>
        <dbReference type="ARBA" id="ARBA00022801"/>
    </source>
</evidence>
<dbReference type="SUPFAM" id="SSF88723">
    <property type="entry name" value="PIN domain-like"/>
    <property type="match status" value="1"/>
</dbReference>
<protein>
    <recommendedName>
        <fullName evidence="8">Ribonuclease VapC</fullName>
        <shortName evidence="8">RNase VapC</shortName>
        <ecNumber evidence="8">3.1.-.-</ecNumber>
    </recommendedName>
    <alternativeName>
        <fullName evidence="8">Toxin VapC</fullName>
    </alternativeName>
</protein>
<dbReference type="InterPro" id="IPR002716">
    <property type="entry name" value="PIN_dom"/>
</dbReference>
<dbReference type="EMBL" id="NJIH01000011">
    <property type="protein sequence ID" value="OWT56192.1"/>
    <property type="molecule type" value="Genomic_DNA"/>
</dbReference>
<reference evidence="11" key="1">
    <citation type="submission" date="2017-06" db="EMBL/GenBank/DDBJ databases">
        <title>Herbaspirillum phytohormonus sp. nov., isolated from the root nodule of Robinia pseudoacacia in lead-zinc mine.</title>
        <authorList>
            <person name="Fan M."/>
            <person name="Lin Y."/>
        </authorList>
    </citation>
    <scope>NUCLEOTIDE SEQUENCE [LARGE SCALE GENOMIC DNA]</scope>
    <source>
        <strain evidence="11">SC-089</strain>
    </source>
</reference>
<dbReference type="PANTHER" id="PTHR33653:SF1">
    <property type="entry name" value="RIBONUCLEASE VAPC2"/>
    <property type="match status" value="1"/>
</dbReference>
<evidence type="ECO:0000313" key="10">
    <source>
        <dbReference type="EMBL" id="OWT56192.1"/>
    </source>
</evidence>
<keyword evidence="4 8" id="KW-0479">Metal-binding</keyword>
<dbReference type="RefSeq" id="WP_088605069.1">
    <property type="nucleotide sequence ID" value="NZ_NJIH01000011.1"/>
</dbReference>
<dbReference type="InterPro" id="IPR022907">
    <property type="entry name" value="VapC_family"/>
</dbReference>
<feature type="binding site" evidence="8">
    <location>
        <position position="5"/>
    </location>
    <ligand>
        <name>Mg(2+)</name>
        <dbReference type="ChEBI" id="CHEBI:18420"/>
    </ligand>
</feature>
<dbReference type="Pfam" id="PF01850">
    <property type="entry name" value="PIN"/>
    <property type="match status" value="1"/>
</dbReference>
<dbReference type="EC" id="3.1.-.-" evidence="8"/>
<feature type="binding site" evidence="8">
    <location>
        <position position="104"/>
    </location>
    <ligand>
        <name>Mg(2+)</name>
        <dbReference type="ChEBI" id="CHEBI:18420"/>
    </ligand>
</feature>
<dbReference type="GO" id="GO:0016787">
    <property type="term" value="F:hydrolase activity"/>
    <property type="evidence" value="ECO:0007669"/>
    <property type="project" value="UniProtKB-KW"/>
</dbReference>
<dbReference type="Proteomes" id="UP000214603">
    <property type="component" value="Unassembled WGS sequence"/>
</dbReference>
<dbReference type="GO" id="GO:0000287">
    <property type="term" value="F:magnesium ion binding"/>
    <property type="evidence" value="ECO:0007669"/>
    <property type="project" value="UniProtKB-UniRule"/>
</dbReference>
<dbReference type="HAMAP" id="MF_00265">
    <property type="entry name" value="VapC_Nob1"/>
    <property type="match status" value="1"/>
</dbReference>
<comment type="caution">
    <text evidence="10">The sequence shown here is derived from an EMBL/GenBank/DDBJ whole genome shotgun (WGS) entry which is preliminary data.</text>
</comment>
<evidence type="ECO:0000256" key="4">
    <source>
        <dbReference type="ARBA" id="ARBA00022723"/>
    </source>
</evidence>
<evidence type="ECO:0000259" key="9">
    <source>
        <dbReference type="Pfam" id="PF01850"/>
    </source>
</evidence>
<proteinExistence type="inferred from homology"/>
<comment type="function">
    <text evidence="8">Toxic component of a toxin-antitoxin (TA) system. An RNase.</text>
</comment>